<dbReference type="KEGG" id="ptm:GSPATT00017701001"/>
<evidence type="ECO:0000256" key="10">
    <source>
        <dbReference type="ARBA" id="ARBA00029602"/>
    </source>
</evidence>
<evidence type="ECO:0000256" key="2">
    <source>
        <dbReference type="ARBA" id="ARBA00008020"/>
    </source>
</evidence>
<organism evidence="13 14">
    <name type="scientific">Paramecium tetraurelia</name>
    <dbReference type="NCBI Taxonomy" id="5888"/>
    <lineage>
        <taxon>Eukaryota</taxon>
        <taxon>Sar</taxon>
        <taxon>Alveolata</taxon>
        <taxon>Ciliophora</taxon>
        <taxon>Intramacronucleata</taxon>
        <taxon>Oligohymenophorea</taxon>
        <taxon>Peniculida</taxon>
        <taxon>Parameciidae</taxon>
        <taxon>Paramecium</taxon>
    </lineage>
</organism>
<keyword evidence="14" id="KW-1185">Reference proteome</keyword>
<evidence type="ECO:0000256" key="6">
    <source>
        <dbReference type="ARBA" id="ARBA00022741"/>
    </source>
</evidence>
<dbReference type="SUPFAM" id="SSF52029">
    <property type="entry name" value="GroEL apical domain-like"/>
    <property type="match status" value="1"/>
</dbReference>
<dbReference type="Gene3D" id="3.30.260.10">
    <property type="entry name" value="TCP-1-like chaperonin intermediate domain"/>
    <property type="match status" value="1"/>
</dbReference>
<dbReference type="OrthoDB" id="1748577at2759"/>
<keyword evidence="8 12" id="KW-0143">Chaperone</keyword>
<dbReference type="PROSITE" id="PS00750">
    <property type="entry name" value="TCP1_1"/>
    <property type="match status" value="1"/>
</dbReference>
<accession>A0DJZ0</accession>
<dbReference type="SUPFAM" id="SSF54849">
    <property type="entry name" value="GroEL-intermediate domain like"/>
    <property type="match status" value="1"/>
</dbReference>
<keyword evidence="5" id="KW-0963">Cytoplasm</keyword>
<dbReference type="InterPro" id="IPR002194">
    <property type="entry name" value="Chaperonin_TCP-1_CS"/>
</dbReference>
<dbReference type="FunFam" id="1.10.560.10:FF:000070">
    <property type="entry name" value="Uncharacterized protein"/>
    <property type="match status" value="1"/>
</dbReference>
<dbReference type="GO" id="GO:0016887">
    <property type="term" value="F:ATP hydrolysis activity"/>
    <property type="evidence" value="ECO:0007669"/>
    <property type="project" value="InterPro"/>
</dbReference>
<sequence>MLSTAAGFQSMLKEGARHYQGLEEAILKNIQACKEISNMTKTSLGPNGMKKMVVNHIDKIFVTSDAATILKEMEIQHPAAKMILMAAKMQETEQGDATNFVITLAGELLQQAESLIKLGLHPSQIVVGYETALKKALDLLDEQKVWEITDVADEQQVFQAIRTSLSSKLSDYSNLIAGLKSLTLILNMLESPKSWEDLFWTVINVEGQINRLENPKICVFNAPLDPQQSETKGTVLIKNATELKNYTKTEEDLAEKIVKSIADAGVNLIVAGGSISEIVLHFVEKYKMMIVKVQSKFELKRLCKAVGASALSTLSAPMPDELGTCDRVHVQEIGSQKVTIFEKQSDTCKLATIVLRGATQNLLEDIERAIDDGVSCYRSLIKDSRFVYGGGATEIKLAQQLEQEANKIKSIDQYAYRQYAQAFEIIPRILIDNAGLAQNEMMAQLHKLNSEKPHSLNISNGTLTASSELKVFDHLKTKWWAIKLATDAAITILRVDQIIIAKPAGGPKMPDRGHWDDQD</sequence>
<evidence type="ECO:0000313" key="13">
    <source>
        <dbReference type="EMBL" id="CAK83357.1"/>
    </source>
</evidence>
<comment type="subcellular location">
    <subcellularLocation>
        <location evidence="1">Cytoplasm</location>
    </subcellularLocation>
</comment>
<dbReference type="AlphaFoldDB" id="A0DJZ0"/>
<dbReference type="InterPro" id="IPR027410">
    <property type="entry name" value="TCP-1-like_intermed_sf"/>
</dbReference>
<dbReference type="InterPro" id="IPR002423">
    <property type="entry name" value="Cpn60/GroEL/TCP-1"/>
</dbReference>
<evidence type="ECO:0000256" key="7">
    <source>
        <dbReference type="ARBA" id="ARBA00022840"/>
    </source>
</evidence>
<dbReference type="InterPro" id="IPR017998">
    <property type="entry name" value="Chaperone_TCP-1"/>
</dbReference>
<evidence type="ECO:0000256" key="12">
    <source>
        <dbReference type="RuleBase" id="RU004187"/>
    </source>
</evidence>
<evidence type="ECO:0000256" key="9">
    <source>
        <dbReference type="ARBA" id="ARBA00024677"/>
    </source>
</evidence>
<dbReference type="eggNOG" id="KOG0362">
    <property type="taxonomic scope" value="Eukaryota"/>
</dbReference>
<gene>
    <name evidence="13" type="ORF">GSPATT00017701001</name>
</gene>
<evidence type="ECO:0000256" key="4">
    <source>
        <dbReference type="ARBA" id="ARBA00014424"/>
    </source>
</evidence>
<dbReference type="GO" id="GO:0005832">
    <property type="term" value="C:chaperonin-containing T-complex"/>
    <property type="evidence" value="ECO:0000318"/>
    <property type="project" value="GO_Central"/>
</dbReference>
<evidence type="ECO:0000256" key="1">
    <source>
        <dbReference type="ARBA" id="ARBA00004496"/>
    </source>
</evidence>
<dbReference type="OMA" id="PIMSKQC"/>
<dbReference type="Gene3D" id="1.10.560.10">
    <property type="entry name" value="GroEL-like equatorial domain"/>
    <property type="match status" value="1"/>
</dbReference>
<dbReference type="GO" id="GO:0140662">
    <property type="term" value="F:ATP-dependent protein folding chaperone"/>
    <property type="evidence" value="ECO:0007669"/>
    <property type="project" value="InterPro"/>
</dbReference>
<dbReference type="Gene3D" id="3.50.7.10">
    <property type="entry name" value="GroEL"/>
    <property type="match status" value="1"/>
</dbReference>
<proteinExistence type="inferred from homology"/>
<protein>
    <recommendedName>
        <fullName evidence="4">T-complex protein 1 subunit alpha</fullName>
    </recommendedName>
    <alternativeName>
        <fullName evidence="11">CCT-alpha</fullName>
    </alternativeName>
    <alternativeName>
        <fullName evidence="10">CCT-theta</fullName>
    </alternativeName>
</protein>
<comment type="function">
    <text evidence="9">Molecular chaperone; assists the folding of proteins upon ATP hydrolysis. Known to play a role, in vitro, in the folding of actin and tubulin.</text>
</comment>
<dbReference type="PRINTS" id="PR00304">
    <property type="entry name" value="TCOMPLEXTCP1"/>
</dbReference>
<dbReference type="InterPro" id="IPR012721">
    <property type="entry name" value="Chap_CCT_theta"/>
</dbReference>
<dbReference type="FunFam" id="3.50.7.10:FF:000008">
    <property type="entry name" value="T-complex protein 1 subunit theta"/>
    <property type="match status" value="1"/>
</dbReference>
<dbReference type="GO" id="GO:0051082">
    <property type="term" value="F:unfolded protein binding"/>
    <property type="evidence" value="ECO:0000318"/>
    <property type="project" value="GO_Central"/>
</dbReference>
<dbReference type="GeneID" id="5036539"/>
<dbReference type="Proteomes" id="UP000000600">
    <property type="component" value="Unassembled WGS sequence"/>
</dbReference>
<evidence type="ECO:0000256" key="3">
    <source>
        <dbReference type="ARBA" id="ARBA00011531"/>
    </source>
</evidence>
<dbReference type="PANTHER" id="PTHR11353">
    <property type="entry name" value="CHAPERONIN"/>
    <property type="match status" value="1"/>
</dbReference>
<reference evidence="13 14" key="1">
    <citation type="journal article" date="2006" name="Nature">
        <title>Global trends of whole-genome duplications revealed by the ciliate Paramecium tetraurelia.</title>
        <authorList>
            <consortium name="Genoscope"/>
            <person name="Aury J.-M."/>
            <person name="Jaillon O."/>
            <person name="Duret L."/>
            <person name="Noel B."/>
            <person name="Jubin C."/>
            <person name="Porcel B.M."/>
            <person name="Segurens B."/>
            <person name="Daubin V."/>
            <person name="Anthouard V."/>
            <person name="Aiach N."/>
            <person name="Arnaiz O."/>
            <person name="Billaut A."/>
            <person name="Beisson J."/>
            <person name="Blanc I."/>
            <person name="Bouhouche K."/>
            <person name="Camara F."/>
            <person name="Duharcourt S."/>
            <person name="Guigo R."/>
            <person name="Gogendeau D."/>
            <person name="Katinka M."/>
            <person name="Keller A.-M."/>
            <person name="Kissmehl R."/>
            <person name="Klotz C."/>
            <person name="Koll F."/>
            <person name="Le Moue A."/>
            <person name="Lepere C."/>
            <person name="Malinsky S."/>
            <person name="Nowacki M."/>
            <person name="Nowak J.K."/>
            <person name="Plattner H."/>
            <person name="Poulain J."/>
            <person name="Ruiz F."/>
            <person name="Serrano V."/>
            <person name="Zagulski M."/>
            <person name="Dessen P."/>
            <person name="Betermier M."/>
            <person name="Weissenbach J."/>
            <person name="Scarpelli C."/>
            <person name="Schachter V."/>
            <person name="Sperling L."/>
            <person name="Meyer E."/>
            <person name="Cohen J."/>
            <person name="Wincker P."/>
        </authorList>
    </citation>
    <scope>NUCLEOTIDE SEQUENCE [LARGE SCALE GENOMIC DNA]</scope>
    <source>
        <strain evidence="13 14">Stock d4-2</strain>
    </source>
</reference>
<dbReference type="Pfam" id="PF00118">
    <property type="entry name" value="Cpn60_TCP1"/>
    <property type="match status" value="2"/>
</dbReference>
<keyword evidence="7 12" id="KW-0067">ATP-binding</keyword>
<dbReference type="RefSeq" id="XP_001450754.1">
    <property type="nucleotide sequence ID" value="XM_001450717.2"/>
</dbReference>
<dbReference type="FunCoup" id="A0DJZ0">
    <property type="interactions" value="1261"/>
</dbReference>
<evidence type="ECO:0000313" key="14">
    <source>
        <dbReference type="Proteomes" id="UP000000600"/>
    </source>
</evidence>
<comment type="similarity">
    <text evidence="2 12">Belongs to the TCP-1 chaperonin family.</text>
</comment>
<dbReference type="EMBL" id="CT868463">
    <property type="protein sequence ID" value="CAK83357.1"/>
    <property type="molecule type" value="Genomic_DNA"/>
</dbReference>
<evidence type="ECO:0000256" key="11">
    <source>
        <dbReference type="ARBA" id="ARBA00030049"/>
    </source>
</evidence>
<keyword evidence="6 12" id="KW-0547">Nucleotide-binding</keyword>
<dbReference type="InterPro" id="IPR027409">
    <property type="entry name" value="GroEL-like_apical_dom_sf"/>
</dbReference>
<evidence type="ECO:0000256" key="5">
    <source>
        <dbReference type="ARBA" id="ARBA00022490"/>
    </source>
</evidence>
<evidence type="ECO:0000256" key="8">
    <source>
        <dbReference type="ARBA" id="ARBA00023186"/>
    </source>
</evidence>
<dbReference type="SUPFAM" id="SSF48592">
    <property type="entry name" value="GroEL equatorial domain-like"/>
    <property type="match status" value="1"/>
</dbReference>
<dbReference type="HOGENOM" id="CLU_008891_4_2_1"/>
<name>A0DJZ0_PARTE</name>
<dbReference type="InterPro" id="IPR027413">
    <property type="entry name" value="GROEL-like_equatorial_sf"/>
</dbReference>
<dbReference type="GO" id="GO:0005524">
    <property type="term" value="F:ATP binding"/>
    <property type="evidence" value="ECO:0007669"/>
    <property type="project" value="UniProtKB-KW"/>
</dbReference>
<dbReference type="InParanoid" id="A0DJZ0"/>
<dbReference type="GO" id="GO:0006457">
    <property type="term" value="P:protein folding"/>
    <property type="evidence" value="ECO:0000318"/>
    <property type="project" value="GO_Central"/>
</dbReference>
<dbReference type="STRING" id="5888.A0DJZ0"/>
<dbReference type="CDD" id="cd03341">
    <property type="entry name" value="TCP1_theta"/>
    <property type="match status" value="1"/>
</dbReference>
<comment type="subunit">
    <text evidence="3">Heterooligomeric complex of about 850 to 900 kDa that forms two stacked rings, 12 to 16 nm in diameter.</text>
</comment>